<keyword evidence="1" id="KW-0472">Membrane</keyword>
<comment type="caution">
    <text evidence="2">The sequence shown here is derived from an EMBL/GenBank/DDBJ whole genome shotgun (WGS) entry which is preliminary data.</text>
</comment>
<dbReference type="SUPFAM" id="SSF53448">
    <property type="entry name" value="Nucleotide-diphospho-sugar transferases"/>
    <property type="match status" value="1"/>
</dbReference>
<reference evidence="2 3" key="1">
    <citation type="journal article" date="2018" name="Mol. Biol. Evol.">
        <title>Analysis of the draft genome of the red seaweed Gracilariopsis chorda provides insights into genome size evolution in Rhodophyta.</title>
        <authorList>
            <person name="Lee J."/>
            <person name="Yang E.C."/>
            <person name="Graf L."/>
            <person name="Yang J.H."/>
            <person name="Qiu H."/>
            <person name="Zel Zion U."/>
            <person name="Chan C.X."/>
            <person name="Stephens T.G."/>
            <person name="Weber A.P.M."/>
            <person name="Boo G.H."/>
            <person name="Boo S.M."/>
            <person name="Kim K.M."/>
            <person name="Shin Y."/>
            <person name="Jung M."/>
            <person name="Lee S.J."/>
            <person name="Yim H.S."/>
            <person name="Lee J.H."/>
            <person name="Bhattacharya D."/>
            <person name="Yoon H.S."/>
        </authorList>
    </citation>
    <scope>NUCLEOTIDE SEQUENCE [LARGE SCALE GENOMIC DNA]</scope>
    <source>
        <strain evidence="2 3">SKKU-2015</strain>
        <tissue evidence="2">Whole body</tissue>
    </source>
</reference>
<sequence>MSLKPGKIAQRALSVKPSPTSIAFLIFLVSFPILLLLHDGVNISSTLSLQHFQRPKPRLNVLTLIYDQKSDHINVAHNCRMISSTSHKFFIHTDDILQPYCKECTCIEHKLAQCPCPTGTHGCQVKNPCEKVEFLIESVTRYEEFLFLDNDLIIMKPEFLDHMWARSRAHDFLASYAHLTVNSSRYLRNFNSGLMFIRRLPDVNYTKMRTSLYFHKKEQDQGVVSTFFQQNYKNWDSLSWKWHCRNLKRGYQDVPLEACYTFHDRVEVDDFLIRMNTTRLTIP</sequence>
<evidence type="ECO:0000313" key="2">
    <source>
        <dbReference type="EMBL" id="PXF47237.1"/>
    </source>
</evidence>
<keyword evidence="3" id="KW-1185">Reference proteome</keyword>
<dbReference type="OrthoDB" id="52633at2759"/>
<dbReference type="Gene3D" id="3.90.550.10">
    <property type="entry name" value="Spore Coat Polysaccharide Biosynthesis Protein SpsA, Chain A"/>
    <property type="match status" value="1"/>
</dbReference>
<organism evidence="2 3">
    <name type="scientific">Gracilariopsis chorda</name>
    <dbReference type="NCBI Taxonomy" id="448386"/>
    <lineage>
        <taxon>Eukaryota</taxon>
        <taxon>Rhodophyta</taxon>
        <taxon>Florideophyceae</taxon>
        <taxon>Rhodymeniophycidae</taxon>
        <taxon>Gracilariales</taxon>
        <taxon>Gracilariaceae</taxon>
        <taxon>Gracilariopsis</taxon>
    </lineage>
</organism>
<name>A0A2V3IZX9_9FLOR</name>
<dbReference type="EMBL" id="NBIV01000027">
    <property type="protein sequence ID" value="PXF47237.1"/>
    <property type="molecule type" value="Genomic_DNA"/>
</dbReference>
<evidence type="ECO:0000313" key="3">
    <source>
        <dbReference type="Proteomes" id="UP000247409"/>
    </source>
</evidence>
<protein>
    <submittedName>
        <fullName evidence="2">Uncharacterized protein</fullName>
    </submittedName>
</protein>
<evidence type="ECO:0000256" key="1">
    <source>
        <dbReference type="SAM" id="Phobius"/>
    </source>
</evidence>
<accession>A0A2V3IZX9</accession>
<feature type="transmembrane region" description="Helical" evidence="1">
    <location>
        <begin position="21"/>
        <end position="38"/>
    </location>
</feature>
<dbReference type="Proteomes" id="UP000247409">
    <property type="component" value="Unassembled WGS sequence"/>
</dbReference>
<proteinExistence type="predicted"/>
<dbReference type="InterPro" id="IPR029044">
    <property type="entry name" value="Nucleotide-diphossugar_trans"/>
</dbReference>
<keyword evidence="1" id="KW-0812">Transmembrane</keyword>
<gene>
    <name evidence="2" type="ORF">BWQ96_03012</name>
</gene>
<keyword evidence="1" id="KW-1133">Transmembrane helix</keyword>
<dbReference type="AlphaFoldDB" id="A0A2V3IZX9"/>